<dbReference type="EMBL" id="ACLF03000006">
    <property type="protein sequence ID" value="EFQ82733.1"/>
    <property type="molecule type" value="Genomic_DNA"/>
</dbReference>
<sequence>MNIAESNAWCHVLRSLETAASETDRERGTRSAQFLTERANAALHAGPRPPQIASLITDVHVAVDLATEQGVAVQLPPIPVTTAQTTGEFL</sequence>
<name>E2SE06_9ACTN</name>
<dbReference type="RefSeq" id="WP_007077034.1">
    <property type="nucleotide sequence ID" value="NZ_CM001024.1"/>
</dbReference>
<dbReference type="STRING" id="585531.HMPREF0063_11942"/>
<dbReference type="HOGENOM" id="CLU_2434302_0_0_11"/>
<protein>
    <submittedName>
        <fullName evidence="1">Uncharacterized protein</fullName>
    </submittedName>
</protein>
<evidence type="ECO:0000313" key="1">
    <source>
        <dbReference type="EMBL" id="EFQ82733.1"/>
    </source>
</evidence>
<dbReference type="AlphaFoldDB" id="E2SE06"/>
<keyword evidence="2" id="KW-1185">Reference proteome</keyword>
<evidence type="ECO:0000313" key="2">
    <source>
        <dbReference type="Proteomes" id="UP000003111"/>
    </source>
</evidence>
<organism evidence="1 2">
    <name type="scientific">Aeromicrobium marinum DSM 15272</name>
    <dbReference type="NCBI Taxonomy" id="585531"/>
    <lineage>
        <taxon>Bacteria</taxon>
        <taxon>Bacillati</taxon>
        <taxon>Actinomycetota</taxon>
        <taxon>Actinomycetes</taxon>
        <taxon>Propionibacteriales</taxon>
        <taxon>Nocardioidaceae</taxon>
        <taxon>Aeromicrobium</taxon>
    </lineage>
</organism>
<gene>
    <name evidence="1" type="ORF">HMPREF0063_11942</name>
</gene>
<dbReference type="Proteomes" id="UP000003111">
    <property type="component" value="Unassembled WGS sequence"/>
</dbReference>
<accession>E2SE06</accession>
<comment type="caution">
    <text evidence="1">The sequence shown here is derived from an EMBL/GenBank/DDBJ whole genome shotgun (WGS) entry which is preliminary data.</text>
</comment>
<reference evidence="1" key="1">
    <citation type="submission" date="2010-08" db="EMBL/GenBank/DDBJ databases">
        <authorList>
            <person name="Muzny D."/>
            <person name="Qin X."/>
            <person name="Buhay C."/>
            <person name="Dugan-Rocha S."/>
            <person name="Ding Y."/>
            <person name="Chen G."/>
            <person name="Hawes A."/>
            <person name="Holder M."/>
            <person name="Jhangiani S."/>
            <person name="Johnson A."/>
            <person name="Khan Z."/>
            <person name="Li Z."/>
            <person name="Liu W."/>
            <person name="Liu X."/>
            <person name="Perez L."/>
            <person name="Shen H."/>
            <person name="Wang Q."/>
            <person name="Watt J."/>
            <person name="Xi L."/>
            <person name="Xin Y."/>
            <person name="Zhou J."/>
            <person name="Deng J."/>
            <person name="Jiang H."/>
            <person name="Liu Y."/>
            <person name="Qu J."/>
            <person name="Song X.-Z."/>
            <person name="Zhang L."/>
            <person name="Villasana D."/>
            <person name="Johnson A."/>
            <person name="Liu J."/>
            <person name="Liyanage D."/>
            <person name="Lorensuhewa L."/>
            <person name="Robinson T."/>
            <person name="Song A."/>
            <person name="Song B.-B."/>
            <person name="Dinh H."/>
            <person name="Thornton R."/>
            <person name="Coyle M."/>
            <person name="Francisco L."/>
            <person name="Jackson L."/>
            <person name="Javaid M."/>
            <person name="Korchina V."/>
            <person name="Kovar C."/>
            <person name="Mata R."/>
            <person name="Mathew T."/>
            <person name="Ngo R."/>
            <person name="Nguyen L."/>
            <person name="Nguyen N."/>
            <person name="Okwuonu G."/>
            <person name="Ongeri F."/>
            <person name="Pham C."/>
            <person name="Simmons D."/>
            <person name="Wilczek-Boney K."/>
            <person name="Hale W."/>
            <person name="Jakkamsetti A."/>
            <person name="Pham P."/>
            <person name="Ruth R."/>
            <person name="San Lucas F."/>
            <person name="Warren J."/>
            <person name="Zhang J."/>
            <person name="Zhao Z."/>
            <person name="Zhou C."/>
            <person name="Zhu D."/>
            <person name="Lee S."/>
            <person name="Bess C."/>
            <person name="Blankenburg K."/>
            <person name="Forbes L."/>
            <person name="Fu Q."/>
            <person name="Gubbala S."/>
            <person name="Hirani K."/>
            <person name="Jayaseelan J.C."/>
            <person name="Lara F."/>
            <person name="Munidasa M."/>
            <person name="Palculict T."/>
            <person name="Patil S."/>
            <person name="Pu L.-L."/>
            <person name="Saada N."/>
            <person name="Tang L."/>
            <person name="Weissenberger G."/>
            <person name="Zhu Y."/>
            <person name="Hemphill L."/>
            <person name="Shang Y."/>
            <person name="Youmans B."/>
            <person name="Ayvaz T."/>
            <person name="Ross M."/>
            <person name="Santibanez J."/>
            <person name="Aqrawi P."/>
            <person name="Gross S."/>
            <person name="Joshi V."/>
            <person name="Fowler G."/>
            <person name="Nazareth L."/>
            <person name="Reid J."/>
            <person name="Worley K."/>
            <person name="Petrosino J."/>
            <person name="Highlander S."/>
            <person name="Gibbs R."/>
        </authorList>
    </citation>
    <scope>NUCLEOTIDE SEQUENCE [LARGE SCALE GENOMIC DNA]</scope>
    <source>
        <strain evidence="1">DSM 15272</strain>
    </source>
</reference>
<proteinExistence type="predicted"/>